<evidence type="ECO:0000313" key="6">
    <source>
        <dbReference type="EMBL" id="TQO20917.1"/>
    </source>
</evidence>
<evidence type="ECO:0000313" key="7">
    <source>
        <dbReference type="Proteomes" id="UP000316560"/>
    </source>
</evidence>
<keyword evidence="2 6" id="KW-0238">DNA-binding</keyword>
<dbReference type="RefSeq" id="WP_141991152.1">
    <property type="nucleotide sequence ID" value="NZ_VFRA01000001.1"/>
</dbReference>
<evidence type="ECO:0000256" key="1">
    <source>
        <dbReference type="ARBA" id="ARBA00023015"/>
    </source>
</evidence>
<evidence type="ECO:0000256" key="2">
    <source>
        <dbReference type="ARBA" id="ARBA00023125"/>
    </source>
</evidence>
<gene>
    <name evidence="6" type="ORF">FB472_2573</name>
</gene>
<evidence type="ECO:0000256" key="4">
    <source>
        <dbReference type="SAM" id="MobiDB-lite"/>
    </source>
</evidence>
<dbReference type="Gene3D" id="1.10.10.10">
    <property type="entry name" value="Winged helix-like DNA-binding domain superfamily/Winged helix DNA-binding domain"/>
    <property type="match status" value="1"/>
</dbReference>
<dbReference type="InterPro" id="IPR036388">
    <property type="entry name" value="WH-like_DNA-bd_sf"/>
</dbReference>
<dbReference type="OrthoDB" id="162531at2"/>
<name>A0A8H2PVJ4_9MICO</name>
<dbReference type="AlphaFoldDB" id="A0A8H2PVJ4"/>
<dbReference type="InterPro" id="IPR000835">
    <property type="entry name" value="HTH_MarR-typ"/>
</dbReference>
<dbReference type="PANTHER" id="PTHR42756:SF1">
    <property type="entry name" value="TRANSCRIPTIONAL REPRESSOR OF EMRAB OPERON"/>
    <property type="match status" value="1"/>
</dbReference>
<dbReference type="Pfam" id="PF01047">
    <property type="entry name" value="MarR"/>
    <property type="match status" value="1"/>
</dbReference>
<dbReference type="InterPro" id="IPR036390">
    <property type="entry name" value="WH_DNA-bd_sf"/>
</dbReference>
<sequence>MQDSGQAPGRDPARRSTRLLRDILDTNEEFEQHVGRTLAINATDLQAMEHLIMHGPLPPTELSRRLNISTAAVTTVIDRLIGVGHVTRQQHPTDRRSVLVVPNPRSVESAMSTLMPMIMGIDRVLDEFDDTEKLVIERYLDRVVTIYRDQLPEAGDTAGAKPAGPKPAAPRSRVRAPGPRRTSWMP</sequence>
<dbReference type="GO" id="GO:0003700">
    <property type="term" value="F:DNA-binding transcription factor activity"/>
    <property type="evidence" value="ECO:0007669"/>
    <property type="project" value="InterPro"/>
</dbReference>
<accession>A0A8H2PVJ4</accession>
<evidence type="ECO:0000259" key="5">
    <source>
        <dbReference type="PROSITE" id="PS50995"/>
    </source>
</evidence>
<reference evidence="6 7" key="1">
    <citation type="submission" date="2019-06" db="EMBL/GenBank/DDBJ databases">
        <title>Sequencing the genomes of 1000 actinobacteria strains.</title>
        <authorList>
            <person name="Klenk H.-P."/>
        </authorList>
    </citation>
    <scope>NUCLEOTIDE SEQUENCE [LARGE SCALE GENOMIC DNA]</scope>
    <source>
        <strain evidence="6 7">DSM 21947</strain>
    </source>
</reference>
<evidence type="ECO:0000256" key="3">
    <source>
        <dbReference type="ARBA" id="ARBA00023163"/>
    </source>
</evidence>
<dbReference type="GO" id="GO:0003677">
    <property type="term" value="F:DNA binding"/>
    <property type="evidence" value="ECO:0007669"/>
    <property type="project" value="UniProtKB-KW"/>
</dbReference>
<keyword evidence="1" id="KW-0805">Transcription regulation</keyword>
<dbReference type="SUPFAM" id="SSF46785">
    <property type="entry name" value="Winged helix' DNA-binding domain"/>
    <property type="match status" value="1"/>
</dbReference>
<feature type="domain" description="HTH marR-type" evidence="5">
    <location>
        <begin position="16"/>
        <end position="145"/>
    </location>
</feature>
<dbReference type="PANTHER" id="PTHR42756">
    <property type="entry name" value="TRANSCRIPTIONAL REGULATOR, MARR"/>
    <property type="match status" value="1"/>
</dbReference>
<dbReference type="Proteomes" id="UP000316560">
    <property type="component" value="Unassembled WGS sequence"/>
</dbReference>
<dbReference type="SMART" id="SM00347">
    <property type="entry name" value="HTH_MARR"/>
    <property type="match status" value="1"/>
</dbReference>
<keyword evidence="3" id="KW-0804">Transcription</keyword>
<organism evidence="6 7">
    <name type="scientific">Rhodoglobus vestalii</name>
    <dbReference type="NCBI Taxonomy" id="193384"/>
    <lineage>
        <taxon>Bacteria</taxon>
        <taxon>Bacillati</taxon>
        <taxon>Actinomycetota</taxon>
        <taxon>Actinomycetes</taxon>
        <taxon>Micrococcales</taxon>
        <taxon>Microbacteriaceae</taxon>
        <taxon>Rhodoglobus</taxon>
    </lineage>
</organism>
<protein>
    <submittedName>
        <fullName evidence="6">DNA-binding MarR family transcriptional regulator</fullName>
    </submittedName>
</protein>
<dbReference type="EMBL" id="VFRA01000001">
    <property type="protein sequence ID" value="TQO20917.1"/>
    <property type="molecule type" value="Genomic_DNA"/>
</dbReference>
<dbReference type="PROSITE" id="PS50995">
    <property type="entry name" value="HTH_MARR_2"/>
    <property type="match status" value="1"/>
</dbReference>
<feature type="region of interest" description="Disordered" evidence="4">
    <location>
        <begin position="153"/>
        <end position="186"/>
    </location>
</feature>
<keyword evidence="7" id="KW-1185">Reference proteome</keyword>
<proteinExistence type="predicted"/>
<comment type="caution">
    <text evidence="6">The sequence shown here is derived from an EMBL/GenBank/DDBJ whole genome shotgun (WGS) entry which is preliminary data.</text>
</comment>